<keyword evidence="1" id="KW-0812">Transmembrane</keyword>
<feature type="transmembrane region" description="Helical" evidence="1">
    <location>
        <begin position="54"/>
        <end position="87"/>
    </location>
</feature>
<reference evidence="3" key="1">
    <citation type="submission" date="2016-11" db="UniProtKB">
        <authorList>
            <consortium name="WormBaseParasite"/>
        </authorList>
    </citation>
    <scope>IDENTIFICATION</scope>
</reference>
<name>A0A1I7SMA4_BURXY</name>
<dbReference type="AlphaFoldDB" id="A0A1I7SMA4"/>
<evidence type="ECO:0000313" key="2">
    <source>
        <dbReference type="Proteomes" id="UP000095284"/>
    </source>
</evidence>
<keyword evidence="1" id="KW-0472">Membrane</keyword>
<proteinExistence type="predicted"/>
<feature type="transmembrane region" description="Helical" evidence="1">
    <location>
        <begin position="107"/>
        <end position="124"/>
    </location>
</feature>
<sequence length="147" mass="17165">MESEKEEPAETYIIMIKLGFQSSLALLLSVVGLAFLPGLAILVVYQHFTFVLPVQWTVAATLFFFVKVCFGTVVALLTVVTYADFVFPKIMRMIESFLSRNFEIRTLYKNFFVFLAYWIFWQMWRSVIKNILIIFSHDFVSFQTSNK</sequence>
<keyword evidence="1" id="KW-1133">Transmembrane helix</keyword>
<organism evidence="2 3">
    <name type="scientific">Bursaphelenchus xylophilus</name>
    <name type="common">Pinewood nematode worm</name>
    <name type="synonym">Aphelenchoides xylophilus</name>
    <dbReference type="NCBI Taxonomy" id="6326"/>
    <lineage>
        <taxon>Eukaryota</taxon>
        <taxon>Metazoa</taxon>
        <taxon>Ecdysozoa</taxon>
        <taxon>Nematoda</taxon>
        <taxon>Chromadorea</taxon>
        <taxon>Rhabditida</taxon>
        <taxon>Tylenchina</taxon>
        <taxon>Tylenchomorpha</taxon>
        <taxon>Aphelenchoidea</taxon>
        <taxon>Aphelenchoididae</taxon>
        <taxon>Bursaphelenchus</taxon>
    </lineage>
</organism>
<accession>A0A1I7SMA4</accession>
<evidence type="ECO:0000313" key="3">
    <source>
        <dbReference type="WBParaSite" id="BXY_1418800.1"/>
    </source>
</evidence>
<dbReference type="WBParaSite" id="BXY_1418800.1">
    <property type="protein sequence ID" value="BXY_1418800.1"/>
    <property type="gene ID" value="BXY_1418800"/>
</dbReference>
<protein>
    <submittedName>
        <fullName evidence="3">G_PROTEIN_RECEP_F1_2 domain-containing protein</fullName>
    </submittedName>
</protein>
<dbReference type="Proteomes" id="UP000095284">
    <property type="component" value="Unplaced"/>
</dbReference>
<evidence type="ECO:0000256" key="1">
    <source>
        <dbReference type="SAM" id="Phobius"/>
    </source>
</evidence>
<feature type="transmembrane region" description="Helical" evidence="1">
    <location>
        <begin position="24"/>
        <end position="48"/>
    </location>
</feature>